<name>F2IIQ6_FLUTR</name>
<evidence type="ECO:0000259" key="2">
    <source>
        <dbReference type="PROSITE" id="PS50110"/>
    </source>
</evidence>
<evidence type="ECO:0000313" key="5">
    <source>
        <dbReference type="Proteomes" id="UP000007463"/>
    </source>
</evidence>
<dbReference type="eggNOG" id="COG3279">
    <property type="taxonomic scope" value="Bacteria"/>
</dbReference>
<dbReference type="OrthoDB" id="2168082at2"/>
<dbReference type="GO" id="GO:0000156">
    <property type="term" value="F:phosphorelay response regulator activity"/>
    <property type="evidence" value="ECO:0007669"/>
    <property type="project" value="InterPro"/>
</dbReference>
<dbReference type="PANTHER" id="PTHR37299">
    <property type="entry name" value="TRANSCRIPTIONAL REGULATOR-RELATED"/>
    <property type="match status" value="1"/>
</dbReference>
<proteinExistence type="predicted"/>
<feature type="modified residue" description="4-aspartylphosphate" evidence="1">
    <location>
        <position position="54"/>
    </location>
</feature>
<dbReference type="InterPro" id="IPR046947">
    <property type="entry name" value="LytR-like"/>
</dbReference>
<protein>
    <submittedName>
        <fullName evidence="4">Two component transcriptional regulator, LytTR family</fullName>
    </submittedName>
</protein>
<dbReference type="PROSITE" id="PS50110">
    <property type="entry name" value="RESPONSE_REGULATORY"/>
    <property type="match status" value="1"/>
</dbReference>
<dbReference type="GO" id="GO:0003677">
    <property type="term" value="F:DNA binding"/>
    <property type="evidence" value="ECO:0007669"/>
    <property type="project" value="InterPro"/>
</dbReference>
<dbReference type="EMBL" id="CP002542">
    <property type="protein sequence ID" value="AEA46018.1"/>
    <property type="molecule type" value="Genomic_DNA"/>
</dbReference>
<dbReference type="KEGG" id="fte:Fluta_4056"/>
<dbReference type="RefSeq" id="WP_013688775.1">
    <property type="nucleotide sequence ID" value="NC_015321.1"/>
</dbReference>
<organism evidence="4 5">
    <name type="scientific">Fluviicola taffensis (strain DSM 16823 / NCIMB 13979 / RW262)</name>
    <dbReference type="NCBI Taxonomy" id="755732"/>
    <lineage>
        <taxon>Bacteria</taxon>
        <taxon>Pseudomonadati</taxon>
        <taxon>Bacteroidota</taxon>
        <taxon>Flavobacteriia</taxon>
        <taxon>Flavobacteriales</taxon>
        <taxon>Crocinitomicaceae</taxon>
        <taxon>Fluviicola</taxon>
    </lineage>
</organism>
<dbReference type="Pfam" id="PF04397">
    <property type="entry name" value="LytTR"/>
    <property type="match status" value="1"/>
</dbReference>
<sequence length="246" mass="28409">MIKVLLIDDEKHCLITLEFILKQLDEVQIIGMVQNSNDGIKLVEEFNPDIVFLDIEMPNQNGFDFLAQFTTIPFKVIFTTAYDQYAVKALRMNALDYLLKPIDKTDLIQALDNYKIENQKITDEQIQNLHLFRNGKIQDTIALSTQSGLIFIKIEEIMYLEASSSYTYLIMKDKTKHLASKTMATFEDVLIDNPIFFRAHKSHIVNLKSIKQYIRGDGGELILEDGKSVSLSRSKKQEFLELFMKI</sequence>
<dbReference type="Gene3D" id="2.40.50.1020">
    <property type="entry name" value="LytTr DNA-binding domain"/>
    <property type="match status" value="1"/>
</dbReference>
<dbReference type="Pfam" id="PF00072">
    <property type="entry name" value="Response_reg"/>
    <property type="match status" value="1"/>
</dbReference>
<dbReference type="HOGENOM" id="CLU_000445_14_1_10"/>
<dbReference type="PROSITE" id="PS50930">
    <property type="entry name" value="HTH_LYTTR"/>
    <property type="match status" value="1"/>
</dbReference>
<dbReference type="Proteomes" id="UP000007463">
    <property type="component" value="Chromosome"/>
</dbReference>
<dbReference type="SMART" id="SM00448">
    <property type="entry name" value="REC"/>
    <property type="match status" value="1"/>
</dbReference>
<evidence type="ECO:0000259" key="3">
    <source>
        <dbReference type="PROSITE" id="PS50930"/>
    </source>
</evidence>
<dbReference type="AlphaFoldDB" id="F2IIQ6"/>
<dbReference type="SUPFAM" id="SSF52172">
    <property type="entry name" value="CheY-like"/>
    <property type="match status" value="1"/>
</dbReference>
<dbReference type="InterPro" id="IPR001789">
    <property type="entry name" value="Sig_transdc_resp-reg_receiver"/>
</dbReference>
<feature type="domain" description="Response regulatory" evidence="2">
    <location>
        <begin position="3"/>
        <end position="115"/>
    </location>
</feature>
<dbReference type="SMART" id="SM00850">
    <property type="entry name" value="LytTR"/>
    <property type="match status" value="1"/>
</dbReference>
<evidence type="ECO:0000313" key="4">
    <source>
        <dbReference type="EMBL" id="AEA46018.1"/>
    </source>
</evidence>
<evidence type="ECO:0000256" key="1">
    <source>
        <dbReference type="PROSITE-ProRule" id="PRU00169"/>
    </source>
</evidence>
<dbReference type="Gene3D" id="3.40.50.2300">
    <property type="match status" value="1"/>
</dbReference>
<accession>F2IIQ6</accession>
<reference evidence="4 5" key="1">
    <citation type="journal article" date="2011" name="Stand. Genomic Sci.">
        <title>Complete genome sequence of the gliding freshwater bacterium Fluviicola taffensis type strain (RW262).</title>
        <authorList>
            <person name="Woyke T."/>
            <person name="Chertkov O."/>
            <person name="Lapidus A."/>
            <person name="Nolan M."/>
            <person name="Lucas S."/>
            <person name="Del Rio T.G."/>
            <person name="Tice H."/>
            <person name="Cheng J.F."/>
            <person name="Tapia R."/>
            <person name="Han C."/>
            <person name="Goodwin L."/>
            <person name="Pitluck S."/>
            <person name="Liolios K."/>
            <person name="Pagani I."/>
            <person name="Ivanova N."/>
            <person name="Huntemann M."/>
            <person name="Mavromatis K."/>
            <person name="Mikhailova N."/>
            <person name="Pati A."/>
            <person name="Chen A."/>
            <person name="Palaniappan K."/>
            <person name="Land M."/>
            <person name="Hauser L."/>
            <person name="Brambilla E.M."/>
            <person name="Rohde M."/>
            <person name="Mwirichia R."/>
            <person name="Sikorski J."/>
            <person name="Tindall B.J."/>
            <person name="Goker M."/>
            <person name="Bristow J."/>
            <person name="Eisen J.A."/>
            <person name="Markowitz V."/>
            <person name="Hugenholtz P."/>
            <person name="Klenk H.P."/>
            <person name="Kyrpides N.C."/>
        </authorList>
    </citation>
    <scope>NUCLEOTIDE SEQUENCE [LARGE SCALE GENOMIC DNA]</scope>
    <source>
        <strain evidence="5">DSM 16823 / RW262 / RW262</strain>
    </source>
</reference>
<reference evidence="5" key="2">
    <citation type="submission" date="2011-02" db="EMBL/GenBank/DDBJ databases">
        <title>The complete genome of Fluviicola taffensis DSM 16823.</title>
        <authorList>
            <consortium name="US DOE Joint Genome Institute (JGI-PGF)"/>
            <person name="Lucas S."/>
            <person name="Copeland A."/>
            <person name="Lapidus A."/>
            <person name="Bruce D."/>
            <person name="Goodwin L."/>
            <person name="Pitluck S."/>
            <person name="Kyrpides N."/>
            <person name="Mavromatis K."/>
            <person name="Ivanova N."/>
            <person name="Mikhailova N."/>
            <person name="Pagani I."/>
            <person name="Chertkov O."/>
            <person name="Detter J.C."/>
            <person name="Han C."/>
            <person name="Tapia R."/>
            <person name="Land M."/>
            <person name="Hauser L."/>
            <person name="Markowitz V."/>
            <person name="Cheng J.-F."/>
            <person name="Hugenholtz P."/>
            <person name="Woyke T."/>
            <person name="Wu D."/>
            <person name="Tindall B."/>
            <person name="Pomrenke H.G."/>
            <person name="Brambilla E."/>
            <person name="Klenk H.-P."/>
            <person name="Eisen J.A."/>
        </authorList>
    </citation>
    <scope>NUCLEOTIDE SEQUENCE [LARGE SCALE GENOMIC DNA]</scope>
    <source>
        <strain evidence="5">DSM 16823 / RW262 / RW262</strain>
    </source>
</reference>
<feature type="domain" description="HTH LytTR-type" evidence="3">
    <location>
        <begin position="141"/>
        <end position="245"/>
    </location>
</feature>
<keyword evidence="5" id="KW-1185">Reference proteome</keyword>
<keyword evidence="1" id="KW-0597">Phosphoprotein</keyword>
<dbReference type="STRING" id="755732.Fluta_4056"/>
<dbReference type="InterPro" id="IPR011006">
    <property type="entry name" value="CheY-like_superfamily"/>
</dbReference>
<dbReference type="InterPro" id="IPR007492">
    <property type="entry name" value="LytTR_DNA-bd_dom"/>
</dbReference>
<gene>
    <name evidence="4" type="ordered locus">Fluta_4056</name>
</gene>
<dbReference type="PANTHER" id="PTHR37299:SF1">
    <property type="entry name" value="STAGE 0 SPORULATION PROTEIN A HOMOLOG"/>
    <property type="match status" value="1"/>
</dbReference>